<keyword evidence="3 6" id="KW-0540">Nuclease</keyword>
<evidence type="ECO:0000313" key="8">
    <source>
        <dbReference type="Proteomes" id="UP000606490"/>
    </source>
</evidence>
<dbReference type="Proteomes" id="UP000606490">
    <property type="component" value="Unassembled WGS sequence"/>
</dbReference>
<dbReference type="Gene3D" id="1.10.287.1040">
    <property type="entry name" value="Exonuclease VII, small subunit"/>
    <property type="match status" value="1"/>
</dbReference>
<accession>A0ABS1UZ50</accession>
<dbReference type="EMBL" id="JAEUXJ010000002">
    <property type="protein sequence ID" value="MBL6454734.1"/>
    <property type="molecule type" value="Genomic_DNA"/>
</dbReference>
<gene>
    <name evidence="6" type="primary">xseB</name>
    <name evidence="7" type="ORF">JMJ55_05325</name>
</gene>
<dbReference type="InterPro" id="IPR037004">
    <property type="entry name" value="Exonuc_VII_ssu_sf"/>
</dbReference>
<dbReference type="Pfam" id="PF02609">
    <property type="entry name" value="Exonuc_VII_S"/>
    <property type="match status" value="1"/>
</dbReference>
<dbReference type="EC" id="3.1.11.6" evidence="6"/>
<keyword evidence="4 6" id="KW-0378">Hydrolase</keyword>
<dbReference type="SUPFAM" id="SSF116842">
    <property type="entry name" value="XseB-like"/>
    <property type="match status" value="1"/>
</dbReference>
<comment type="caution">
    <text evidence="7">The sequence shown here is derived from an EMBL/GenBank/DDBJ whole genome shotgun (WGS) entry which is preliminary data.</text>
</comment>
<proteinExistence type="inferred from homology"/>
<keyword evidence="5 6" id="KW-0269">Exonuclease</keyword>
<sequence length="91" mass="9646">MGEAPSQPPPARRQAPPADDLNALSFEDALAELEEIVKSLEGGRGTLAQAIADYERGAALRRHCEQKLAEAEAKVQAIVDAPGGPTLRDVE</sequence>
<dbReference type="NCBIfam" id="TIGR01280">
    <property type="entry name" value="xseB"/>
    <property type="match status" value="1"/>
</dbReference>
<evidence type="ECO:0000256" key="5">
    <source>
        <dbReference type="ARBA" id="ARBA00022839"/>
    </source>
</evidence>
<evidence type="ECO:0000256" key="4">
    <source>
        <dbReference type="ARBA" id="ARBA00022801"/>
    </source>
</evidence>
<evidence type="ECO:0000313" key="7">
    <source>
        <dbReference type="EMBL" id="MBL6454734.1"/>
    </source>
</evidence>
<dbReference type="PANTHER" id="PTHR34137:SF1">
    <property type="entry name" value="EXODEOXYRIBONUCLEASE 7 SMALL SUBUNIT"/>
    <property type="match status" value="1"/>
</dbReference>
<dbReference type="NCBIfam" id="NF002139">
    <property type="entry name" value="PRK00977.1-3"/>
    <property type="match status" value="1"/>
</dbReference>
<keyword evidence="2 6" id="KW-0963">Cytoplasm</keyword>
<dbReference type="InterPro" id="IPR003761">
    <property type="entry name" value="Exonuc_VII_S"/>
</dbReference>
<evidence type="ECO:0000256" key="2">
    <source>
        <dbReference type="ARBA" id="ARBA00022490"/>
    </source>
</evidence>
<evidence type="ECO:0000256" key="3">
    <source>
        <dbReference type="ARBA" id="ARBA00022722"/>
    </source>
</evidence>
<dbReference type="PANTHER" id="PTHR34137">
    <property type="entry name" value="EXODEOXYRIBONUCLEASE 7 SMALL SUBUNIT"/>
    <property type="match status" value="1"/>
</dbReference>
<evidence type="ECO:0000256" key="6">
    <source>
        <dbReference type="HAMAP-Rule" id="MF_00337"/>
    </source>
</evidence>
<comment type="subunit">
    <text evidence="6">Heterooligomer composed of large and small subunits.</text>
</comment>
<protein>
    <recommendedName>
        <fullName evidence="6">Exodeoxyribonuclease 7 small subunit</fullName>
        <ecNumber evidence="6">3.1.11.6</ecNumber>
    </recommendedName>
    <alternativeName>
        <fullName evidence="6">Exodeoxyribonuclease VII small subunit</fullName>
        <shortName evidence="6">Exonuclease VII small subunit</shortName>
    </alternativeName>
</protein>
<dbReference type="GO" id="GO:0008855">
    <property type="term" value="F:exodeoxyribonuclease VII activity"/>
    <property type="evidence" value="ECO:0007669"/>
    <property type="project" value="UniProtKB-EC"/>
</dbReference>
<dbReference type="HAMAP" id="MF_00337">
    <property type="entry name" value="Exonuc_7_S"/>
    <property type="match status" value="1"/>
</dbReference>
<comment type="similarity">
    <text evidence="1 6">Belongs to the XseB family.</text>
</comment>
<dbReference type="RefSeq" id="WP_202824480.1">
    <property type="nucleotide sequence ID" value="NZ_JAEUXJ010000002.1"/>
</dbReference>
<keyword evidence="8" id="KW-1185">Reference proteome</keyword>
<name>A0ABS1UZ50_9PROT</name>
<reference evidence="7 8" key="1">
    <citation type="submission" date="2021-01" db="EMBL/GenBank/DDBJ databases">
        <title>Belnapia mucosa sp. nov. and Belnapia arida sp. nov., isolated from the Tabernas Desert (Almeria, Spain).</title>
        <authorList>
            <person name="Molina-Menor E."/>
            <person name="Vidal-Verdu A."/>
            <person name="Calonge A."/>
            <person name="Satari L."/>
            <person name="Pereto Magraner J."/>
            <person name="Porcar Miralles M."/>
        </authorList>
    </citation>
    <scope>NUCLEOTIDE SEQUENCE [LARGE SCALE GENOMIC DNA]</scope>
    <source>
        <strain evidence="7 8">T6</strain>
    </source>
</reference>
<evidence type="ECO:0000256" key="1">
    <source>
        <dbReference type="ARBA" id="ARBA00009998"/>
    </source>
</evidence>
<comment type="catalytic activity">
    <reaction evidence="6">
        <text>Exonucleolytic cleavage in either 5'- to 3'- or 3'- to 5'-direction to yield nucleoside 5'-phosphates.</text>
        <dbReference type="EC" id="3.1.11.6"/>
    </reaction>
</comment>
<organism evidence="7 8">
    <name type="scientific">Belnapia mucosa</name>
    <dbReference type="NCBI Taxonomy" id="2804532"/>
    <lineage>
        <taxon>Bacteria</taxon>
        <taxon>Pseudomonadati</taxon>
        <taxon>Pseudomonadota</taxon>
        <taxon>Alphaproteobacteria</taxon>
        <taxon>Acetobacterales</taxon>
        <taxon>Roseomonadaceae</taxon>
        <taxon>Belnapia</taxon>
    </lineage>
</organism>
<comment type="function">
    <text evidence="6">Bidirectionally degrades single-stranded DNA into large acid-insoluble oligonucleotides, which are then degraded further into small acid-soluble oligonucleotides.</text>
</comment>
<comment type="subcellular location">
    <subcellularLocation>
        <location evidence="6">Cytoplasm</location>
    </subcellularLocation>
</comment>